<proteinExistence type="inferred from homology"/>
<evidence type="ECO:0000256" key="1">
    <source>
        <dbReference type="ARBA" id="ARBA00004196"/>
    </source>
</evidence>
<dbReference type="InterPro" id="IPR028082">
    <property type="entry name" value="Peripla_BP_I"/>
</dbReference>
<comment type="similarity">
    <text evidence="2">Belongs to the bacterial solute-binding protein 2 family.</text>
</comment>
<evidence type="ECO:0000256" key="4">
    <source>
        <dbReference type="SAM" id="SignalP"/>
    </source>
</evidence>
<gene>
    <name evidence="6" type="ORF">CPJCM30710_19580</name>
</gene>
<dbReference type="Pfam" id="PF13407">
    <property type="entry name" value="Peripla_BP_4"/>
    <property type="match status" value="1"/>
</dbReference>
<dbReference type="PANTHER" id="PTHR46847:SF1">
    <property type="entry name" value="D-ALLOSE-BINDING PERIPLASMIC PROTEIN-RELATED"/>
    <property type="match status" value="1"/>
</dbReference>
<accession>A0A919RZF9</accession>
<keyword evidence="7" id="KW-1185">Reference proteome</keyword>
<dbReference type="CDD" id="cd06301">
    <property type="entry name" value="PBP1_rhizopine_binding-like"/>
    <property type="match status" value="1"/>
</dbReference>
<feature type="domain" description="Periplasmic binding protein" evidence="5">
    <location>
        <begin position="33"/>
        <end position="288"/>
    </location>
</feature>
<sequence length="318" mass="35225">MKKFLSMALITVMIMCLFTGCVQKTNDTQKIKIGVCMADFNDKFWTYMLNEMKNYSKSLNDVELVYADAKQDSNVQISQVENFISQGVDAIIVNPVDATLTKIITDKAKATKVPIISFNEQFVNQNDAACYVGSDSKQLGTLEMEYLAKKMNYKGNVAIMMGKMDGEAQRTRTEAYHEVIAKYPDMKIVAMQTADWNRSRAMALMQTWLESGKEIDTVACNSDEMAIGALKAIEAAGKLGKIVVGGIDATPDALDYLKSGKLAVTVLQDQPGLAQSAIETAVKVANGENVEKTILLQNELVTPEDADKYIDKWKNKKY</sequence>
<feature type="chain" id="PRO_5037458054" evidence="4">
    <location>
        <begin position="25"/>
        <end position="318"/>
    </location>
</feature>
<evidence type="ECO:0000313" key="6">
    <source>
        <dbReference type="EMBL" id="GIM29292.1"/>
    </source>
</evidence>
<dbReference type="GO" id="GO:0030246">
    <property type="term" value="F:carbohydrate binding"/>
    <property type="evidence" value="ECO:0007669"/>
    <property type="project" value="UniProtKB-ARBA"/>
</dbReference>
<dbReference type="Gene3D" id="3.40.50.2300">
    <property type="match status" value="2"/>
</dbReference>
<dbReference type="GO" id="GO:0030313">
    <property type="term" value="C:cell envelope"/>
    <property type="evidence" value="ECO:0007669"/>
    <property type="project" value="UniProtKB-SubCell"/>
</dbReference>
<dbReference type="InterPro" id="IPR025997">
    <property type="entry name" value="SBP_2_dom"/>
</dbReference>
<reference evidence="6" key="1">
    <citation type="submission" date="2021-03" db="EMBL/GenBank/DDBJ databases">
        <title>Taxonomic study of Clostridium polyendosporum from meadow-gley soil under rice.</title>
        <authorList>
            <person name="Kobayashi H."/>
            <person name="Tanizawa Y."/>
            <person name="Yagura M."/>
        </authorList>
    </citation>
    <scope>NUCLEOTIDE SEQUENCE</scope>
    <source>
        <strain evidence="6">JCM 30710</strain>
    </source>
</reference>
<dbReference type="PANTHER" id="PTHR46847">
    <property type="entry name" value="D-ALLOSE-BINDING PERIPLASMIC PROTEIN-RELATED"/>
    <property type="match status" value="1"/>
</dbReference>
<evidence type="ECO:0000256" key="2">
    <source>
        <dbReference type="ARBA" id="ARBA00007639"/>
    </source>
</evidence>
<name>A0A919RZF9_9CLOT</name>
<evidence type="ECO:0000313" key="7">
    <source>
        <dbReference type="Proteomes" id="UP000679179"/>
    </source>
</evidence>
<dbReference type="AlphaFoldDB" id="A0A919RZF9"/>
<protein>
    <submittedName>
        <fullName evidence="6">Sugar ABC transporter substrate-binding protein</fullName>
    </submittedName>
</protein>
<evidence type="ECO:0000256" key="3">
    <source>
        <dbReference type="ARBA" id="ARBA00022729"/>
    </source>
</evidence>
<dbReference type="EMBL" id="BOPZ01000015">
    <property type="protein sequence ID" value="GIM29292.1"/>
    <property type="molecule type" value="Genomic_DNA"/>
</dbReference>
<keyword evidence="3 4" id="KW-0732">Signal</keyword>
<feature type="signal peptide" evidence="4">
    <location>
        <begin position="1"/>
        <end position="24"/>
    </location>
</feature>
<evidence type="ECO:0000259" key="5">
    <source>
        <dbReference type="Pfam" id="PF13407"/>
    </source>
</evidence>
<dbReference type="Proteomes" id="UP000679179">
    <property type="component" value="Unassembled WGS sequence"/>
</dbReference>
<dbReference type="RefSeq" id="WP_212903992.1">
    <property type="nucleotide sequence ID" value="NZ_BOPZ01000015.1"/>
</dbReference>
<dbReference type="SUPFAM" id="SSF53822">
    <property type="entry name" value="Periplasmic binding protein-like I"/>
    <property type="match status" value="1"/>
</dbReference>
<organism evidence="6 7">
    <name type="scientific">Clostridium polyendosporum</name>
    <dbReference type="NCBI Taxonomy" id="69208"/>
    <lineage>
        <taxon>Bacteria</taxon>
        <taxon>Bacillati</taxon>
        <taxon>Bacillota</taxon>
        <taxon>Clostridia</taxon>
        <taxon>Eubacteriales</taxon>
        <taxon>Clostridiaceae</taxon>
        <taxon>Clostridium</taxon>
    </lineage>
</organism>
<dbReference type="PROSITE" id="PS51257">
    <property type="entry name" value="PROKAR_LIPOPROTEIN"/>
    <property type="match status" value="1"/>
</dbReference>
<comment type="subcellular location">
    <subcellularLocation>
        <location evidence="1">Cell envelope</location>
    </subcellularLocation>
</comment>
<comment type="caution">
    <text evidence="6">The sequence shown here is derived from an EMBL/GenBank/DDBJ whole genome shotgun (WGS) entry which is preliminary data.</text>
</comment>